<dbReference type="EMBL" id="GFDF01002344">
    <property type="protein sequence ID" value="JAV11740.1"/>
    <property type="molecule type" value="Transcribed_RNA"/>
</dbReference>
<evidence type="ECO:0000256" key="6">
    <source>
        <dbReference type="ARBA" id="ARBA00022801"/>
    </source>
</evidence>
<dbReference type="GO" id="GO:0006144">
    <property type="term" value="P:purine nucleobase metabolic process"/>
    <property type="evidence" value="ECO:0007669"/>
    <property type="project" value="UniProtKB-KW"/>
</dbReference>
<accession>A0A1L8DZ36</accession>
<evidence type="ECO:0000256" key="4">
    <source>
        <dbReference type="ARBA" id="ARBA00011881"/>
    </source>
</evidence>
<evidence type="ECO:0000256" key="3">
    <source>
        <dbReference type="ARBA" id="ARBA00009850"/>
    </source>
</evidence>
<keyword evidence="6 8" id="KW-0378">Hydrolase</keyword>
<evidence type="ECO:0000256" key="5">
    <source>
        <dbReference type="ARBA" id="ARBA00022631"/>
    </source>
</evidence>
<reference evidence="10" key="1">
    <citation type="submission" date="2016-12" db="EMBL/GenBank/DDBJ databases">
        <title>An insight into the sialome and mialome of the sand fly, Nyssomyia neivai.</title>
        <authorList>
            <person name="Sebastian V."/>
            <person name="Goulart T.M."/>
            <person name="Oliveira W."/>
            <person name="Calvo E."/>
            <person name="Oliveira L.F."/>
            <person name="Pinto M.C."/>
            <person name="Rosselino A.M."/>
            <person name="Ribeiro J.M."/>
        </authorList>
    </citation>
    <scope>NUCLEOTIDE SEQUENCE</scope>
</reference>
<comment type="similarity">
    <text evidence="3 8">Belongs to the transthyretin family. 5-hydroxyisourate hydrolase subfamily.</text>
</comment>
<comment type="function">
    <text evidence="2">Catalyzes the hydrolysis of 5-hydroxyisourate (HIU) to 2-oxo-4-hydroxy-4-carboxy-5-ureidoimidazoline (OHCU).</text>
</comment>
<dbReference type="Gene3D" id="2.60.40.180">
    <property type="entry name" value="Transthyretin/hydroxyisourate hydrolase domain"/>
    <property type="match status" value="1"/>
</dbReference>
<protein>
    <recommendedName>
        <fullName evidence="8">5-hydroxyisourate hydrolase</fullName>
        <shortName evidence="8">HIU hydrolase</shortName>
        <shortName evidence="8">HIUHase</shortName>
        <ecNumber evidence="8">3.5.2.17</ecNumber>
    </recommendedName>
</protein>
<evidence type="ECO:0000256" key="7">
    <source>
        <dbReference type="PIRSR" id="PIRSR600895-51"/>
    </source>
</evidence>
<dbReference type="NCBIfam" id="TIGR02962">
    <property type="entry name" value="hdxy_isourate"/>
    <property type="match status" value="1"/>
</dbReference>
<dbReference type="GO" id="GO:0033971">
    <property type="term" value="F:hydroxyisourate hydrolase activity"/>
    <property type="evidence" value="ECO:0007669"/>
    <property type="project" value="UniProtKB-EC"/>
</dbReference>
<evidence type="ECO:0000256" key="1">
    <source>
        <dbReference type="ARBA" id="ARBA00001043"/>
    </source>
</evidence>
<evidence type="ECO:0000256" key="8">
    <source>
        <dbReference type="RuleBase" id="RU361270"/>
    </source>
</evidence>
<dbReference type="SUPFAM" id="SSF49472">
    <property type="entry name" value="Transthyretin (synonym: prealbumin)"/>
    <property type="match status" value="1"/>
</dbReference>
<dbReference type="AlphaFoldDB" id="A0A1L8DZ36"/>
<evidence type="ECO:0000313" key="10">
    <source>
        <dbReference type="EMBL" id="JAV11740.1"/>
    </source>
</evidence>
<dbReference type="PRINTS" id="PR00189">
    <property type="entry name" value="TRNSTHYRETIN"/>
</dbReference>
<evidence type="ECO:0000259" key="9">
    <source>
        <dbReference type="SMART" id="SM00095"/>
    </source>
</evidence>
<dbReference type="PROSITE" id="PS00769">
    <property type="entry name" value="TRANSTHYRETIN_2"/>
    <property type="match status" value="1"/>
</dbReference>
<dbReference type="EC" id="3.5.2.17" evidence="8"/>
<dbReference type="PROSITE" id="PS00768">
    <property type="entry name" value="TRANSTHYRETIN_1"/>
    <property type="match status" value="1"/>
</dbReference>
<feature type="binding site" evidence="7">
    <location>
        <position position="114"/>
    </location>
    <ligand>
        <name>substrate</name>
    </ligand>
</feature>
<sequence length="117" mass="13212">MSKKPPISIHILDTSRGRPATGIPVTLFKENNGSWETIGSGQTNTDGRCDQFLTREQFSAGTYKMFYGVEDYFVKTTGFSFYPYIEVVFKIENAGNDQNYHIPLLISPFGYSTYRGS</sequence>
<dbReference type="PANTHER" id="PTHR10395">
    <property type="entry name" value="URICASE AND TRANSTHYRETIN-RELATED"/>
    <property type="match status" value="1"/>
</dbReference>
<evidence type="ECO:0000256" key="2">
    <source>
        <dbReference type="ARBA" id="ARBA00002704"/>
    </source>
</evidence>
<comment type="catalytic activity">
    <reaction evidence="1 8">
        <text>5-hydroxyisourate + H2O = 5-hydroxy-2-oxo-4-ureido-2,5-dihydro-1H-imidazole-5-carboxylate + H(+)</text>
        <dbReference type="Rhea" id="RHEA:23736"/>
        <dbReference type="ChEBI" id="CHEBI:15377"/>
        <dbReference type="ChEBI" id="CHEBI:15378"/>
        <dbReference type="ChEBI" id="CHEBI:18072"/>
        <dbReference type="ChEBI" id="CHEBI:58639"/>
        <dbReference type="EC" id="3.5.2.17"/>
    </reaction>
</comment>
<dbReference type="InterPro" id="IPR023416">
    <property type="entry name" value="Transthyretin/HIU_hydrolase_d"/>
</dbReference>
<keyword evidence="5 8" id="KW-0659">Purine metabolism</keyword>
<feature type="domain" description="Transthyretin/hydroxyisourate hydrolase" evidence="9">
    <location>
        <begin position="2"/>
        <end position="116"/>
    </location>
</feature>
<dbReference type="Pfam" id="PF00576">
    <property type="entry name" value="Transthyretin"/>
    <property type="match status" value="1"/>
</dbReference>
<dbReference type="InterPro" id="IPR036817">
    <property type="entry name" value="Transthyretin/HIU_hydrolase_sf"/>
</dbReference>
<dbReference type="InterPro" id="IPR014306">
    <property type="entry name" value="Hydroxyisourate_hydrolase"/>
</dbReference>
<dbReference type="InterPro" id="IPR023418">
    <property type="entry name" value="Thyroxine_BS"/>
</dbReference>
<name>A0A1L8DZ36_9DIPT</name>
<dbReference type="InterPro" id="IPR000895">
    <property type="entry name" value="Transthyretin/HIU_hydrolase"/>
</dbReference>
<proteinExistence type="inferred from homology"/>
<dbReference type="SMART" id="SM00095">
    <property type="entry name" value="TR_THY"/>
    <property type="match status" value="1"/>
</dbReference>
<dbReference type="PANTHER" id="PTHR10395:SF7">
    <property type="entry name" value="5-HYDROXYISOURATE HYDROLASE"/>
    <property type="match status" value="1"/>
</dbReference>
<dbReference type="CDD" id="cd05822">
    <property type="entry name" value="TLP_HIUase"/>
    <property type="match status" value="1"/>
</dbReference>
<feature type="binding site" evidence="7">
    <location>
        <position position="48"/>
    </location>
    <ligand>
        <name>substrate</name>
    </ligand>
</feature>
<dbReference type="InterPro" id="IPR023419">
    <property type="entry name" value="Transthyretin_CS"/>
</dbReference>
<feature type="binding site" evidence="7">
    <location>
        <position position="10"/>
    </location>
    <ligand>
        <name>substrate</name>
    </ligand>
</feature>
<comment type="subunit">
    <text evidence="4 8">Homotetramer.</text>
</comment>
<organism evidence="10">
    <name type="scientific">Nyssomyia neivai</name>
    <dbReference type="NCBI Taxonomy" id="330878"/>
    <lineage>
        <taxon>Eukaryota</taxon>
        <taxon>Metazoa</taxon>
        <taxon>Ecdysozoa</taxon>
        <taxon>Arthropoda</taxon>
        <taxon>Hexapoda</taxon>
        <taxon>Insecta</taxon>
        <taxon>Pterygota</taxon>
        <taxon>Neoptera</taxon>
        <taxon>Endopterygota</taxon>
        <taxon>Diptera</taxon>
        <taxon>Nematocera</taxon>
        <taxon>Psychodoidea</taxon>
        <taxon>Psychodidae</taxon>
        <taxon>Nyssomyia</taxon>
    </lineage>
</organism>